<gene>
    <name evidence="6" type="primary">tetR</name>
    <name evidence="6" type="ordered locus">AZC_4202</name>
</gene>
<feature type="DNA-binding region" description="H-T-H motif" evidence="4">
    <location>
        <begin position="43"/>
        <end position="62"/>
    </location>
</feature>
<dbReference type="eggNOG" id="COG1309">
    <property type="taxonomic scope" value="Bacteria"/>
</dbReference>
<dbReference type="AlphaFoldDB" id="A8HSN9"/>
<evidence type="ECO:0000256" key="4">
    <source>
        <dbReference type="PROSITE-ProRule" id="PRU00335"/>
    </source>
</evidence>
<name>A8HSN9_AZOC5</name>
<dbReference type="EMBL" id="AP009384">
    <property type="protein sequence ID" value="BAF90200.1"/>
    <property type="molecule type" value="Genomic_DNA"/>
</dbReference>
<dbReference type="Gene3D" id="1.10.357.10">
    <property type="entry name" value="Tetracycline Repressor, domain 2"/>
    <property type="match status" value="1"/>
</dbReference>
<dbReference type="InterPro" id="IPR009057">
    <property type="entry name" value="Homeodomain-like_sf"/>
</dbReference>
<dbReference type="PANTHER" id="PTHR47506">
    <property type="entry name" value="TRANSCRIPTIONAL REGULATORY PROTEIN"/>
    <property type="match status" value="1"/>
</dbReference>
<dbReference type="SUPFAM" id="SSF46689">
    <property type="entry name" value="Homeodomain-like"/>
    <property type="match status" value="1"/>
</dbReference>
<dbReference type="InterPro" id="IPR054156">
    <property type="entry name" value="YxaF_TetR_C"/>
</dbReference>
<dbReference type="GO" id="GO:0003677">
    <property type="term" value="F:DNA binding"/>
    <property type="evidence" value="ECO:0007669"/>
    <property type="project" value="UniProtKB-UniRule"/>
</dbReference>
<sequence>MPGKPHPPISEQEHRMSRLIHTREDVLPVLGEVFREHGFEGASLSVITARTGLGKGSLYHFFPGGKEEMGQAVLAHIDGWFETEVYAPLRDGADPQAAIGHMLEAVDAYFRSGNRVCLVGALALNNSRDRFAAALSGYFARWRDALADALRRSGRPEAEALAEEAVVAIQGGLVIARALDDPGAFGRTLARLRTRLLA</sequence>
<dbReference type="STRING" id="438753.AZC_4202"/>
<evidence type="ECO:0000256" key="3">
    <source>
        <dbReference type="ARBA" id="ARBA00023163"/>
    </source>
</evidence>
<keyword evidence="1" id="KW-0805">Transcription regulation</keyword>
<reference evidence="6 7" key="4">
    <citation type="journal article" date="2009" name="Appl. Environ. Microbiol.">
        <title>Comparative genome-wide transcriptional profiling of Azorhizobium caulinodans ORS571 grown under free-living and symbiotic conditions.</title>
        <authorList>
            <person name="Tsukada S."/>
            <person name="Aono T."/>
            <person name="Akiba N."/>
            <person name="Lee KB."/>
            <person name="Liu CT."/>
            <person name="Toyazaki H."/>
            <person name="Oyaizu H."/>
        </authorList>
    </citation>
    <scope>NUCLEOTIDE SEQUENCE [LARGE SCALE GENOMIC DNA]</scope>
    <source>
        <strain evidence="7">ATCC 43989 / DSM 5975 / JCM 20966 / LMG 6465 / NBRC 14845 / NCIMB 13405 / ORS 571</strain>
    </source>
</reference>
<protein>
    <submittedName>
        <fullName evidence="6">Putative transcriptional regulator</fullName>
    </submittedName>
</protein>
<reference evidence="6 7" key="6">
    <citation type="journal article" date="2011" name="Appl. Environ. Microbiol.">
        <title>Involvement of the azorhizobial chromosome partition gene (parA) in the onset of bacteroid differentiation during Sesbania rostrata stem nodule development.</title>
        <authorList>
            <person name="Liu CT."/>
            <person name="Lee KB."/>
            <person name="Wang YS."/>
            <person name="Peng MH."/>
            <person name="Lee KT."/>
            <person name="Suzuki S."/>
            <person name="Suzuki T."/>
            <person name="Oyaizu H."/>
        </authorList>
    </citation>
    <scope>NUCLEOTIDE SEQUENCE [LARGE SCALE GENOMIC DNA]</scope>
    <source>
        <strain evidence="7">ATCC 43989 / DSM 5975 / JCM 20966 / LMG 6465 / NBRC 14845 / NCIMB 13405 / ORS 571</strain>
    </source>
</reference>
<evidence type="ECO:0000313" key="7">
    <source>
        <dbReference type="Proteomes" id="UP000000270"/>
    </source>
</evidence>
<accession>A8HSN9</accession>
<feature type="domain" description="HTH tetR-type" evidence="5">
    <location>
        <begin position="20"/>
        <end position="80"/>
    </location>
</feature>
<dbReference type="Pfam" id="PF21993">
    <property type="entry name" value="TetR_C_13_2"/>
    <property type="match status" value="1"/>
</dbReference>
<reference evidence="6 7" key="5">
    <citation type="journal article" date="2010" name="Appl. Environ. Microbiol.">
        <title>phrR-like gene praR of Azorhizobium caulinodans ORS571 is essential for symbiosis with Sesbania rostrata and is involved in expression of reb genes.</title>
        <authorList>
            <person name="Akiba N."/>
            <person name="Aono T."/>
            <person name="Toyazaki H."/>
            <person name="Sato S."/>
            <person name="Oyaizu H."/>
        </authorList>
    </citation>
    <scope>NUCLEOTIDE SEQUENCE [LARGE SCALE GENOMIC DNA]</scope>
    <source>
        <strain evidence="7">ATCC 43989 / DSM 5975 / JCM 20966 / LMG 6465 / NBRC 14845 / NCIMB 13405 / ORS 571</strain>
    </source>
</reference>
<keyword evidence="7" id="KW-1185">Reference proteome</keyword>
<reference evidence="6 7" key="3">
    <citation type="journal article" date="2008" name="BMC Genomics">
        <title>The genome of the versatile nitrogen fixer Azorhizobium caulinodans ORS571.</title>
        <authorList>
            <person name="Lee KB."/>
            <person name="Backer P.D."/>
            <person name="Aono T."/>
            <person name="Liu CT."/>
            <person name="Suzuki S."/>
            <person name="Suzuki T."/>
            <person name="Kaneko T."/>
            <person name="Yamada M."/>
            <person name="Tabata S."/>
            <person name="Kupfer D.M."/>
            <person name="Najar F.Z."/>
            <person name="Wiley G.B."/>
            <person name="Roe B."/>
            <person name="Binnewies T.T."/>
            <person name="Ussery D.W."/>
            <person name="D'Haeze W."/>
            <person name="Herder J.D."/>
            <person name="Gevers D."/>
            <person name="Vereecke D."/>
            <person name="Holsters M."/>
            <person name="Oyaizu H."/>
        </authorList>
    </citation>
    <scope>NUCLEOTIDE SEQUENCE [LARGE SCALE GENOMIC DNA]</scope>
    <source>
        <strain evidence="7">ATCC 43989 / DSM 5975 / JCM 20966 / LMG 6465 / NBRC 14845 / NCIMB 13405 / ORS 571</strain>
    </source>
</reference>
<evidence type="ECO:0000259" key="5">
    <source>
        <dbReference type="PROSITE" id="PS50977"/>
    </source>
</evidence>
<dbReference type="SUPFAM" id="SSF48498">
    <property type="entry name" value="Tetracyclin repressor-like, C-terminal domain"/>
    <property type="match status" value="1"/>
</dbReference>
<reference evidence="7" key="2">
    <citation type="submission" date="2007-04" db="EMBL/GenBank/DDBJ databases">
        <title>Complete genome sequence of the nitrogen-fixing bacterium Azorhizobium caulinodans ORS571.</title>
        <authorList>
            <person name="Lee K.B."/>
            <person name="Backer P.D."/>
            <person name="Aono T."/>
            <person name="Liu C.T."/>
            <person name="Suzuki S."/>
            <person name="Suzuki T."/>
            <person name="Kaneko T."/>
            <person name="Yamada M."/>
            <person name="Tabata S."/>
            <person name="Kupfer D.M."/>
            <person name="Najar F.Z."/>
            <person name="Wiley G.B."/>
            <person name="Roe B."/>
            <person name="Binnewies T."/>
            <person name="Ussery D."/>
            <person name="Vereecke D."/>
            <person name="Gevers D."/>
            <person name="Holsters M."/>
            <person name="Oyaizu H."/>
        </authorList>
    </citation>
    <scope>NUCLEOTIDE SEQUENCE [LARGE SCALE GENOMIC DNA]</scope>
    <source>
        <strain evidence="7">ATCC 43989 / DSM 5975 / JCM 20966 / LMG 6465 / NBRC 14845 / NCIMB 13405 / ORS 571</strain>
    </source>
</reference>
<dbReference type="InterPro" id="IPR001647">
    <property type="entry name" value="HTH_TetR"/>
</dbReference>
<dbReference type="PANTHER" id="PTHR47506:SF1">
    <property type="entry name" value="HTH-TYPE TRANSCRIPTIONAL REGULATOR YJDC"/>
    <property type="match status" value="1"/>
</dbReference>
<keyword evidence="2 4" id="KW-0238">DNA-binding</keyword>
<evidence type="ECO:0000256" key="2">
    <source>
        <dbReference type="ARBA" id="ARBA00023125"/>
    </source>
</evidence>
<dbReference type="PROSITE" id="PS50977">
    <property type="entry name" value="HTH_TETR_2"/>
    <property type="match status" value="1"/>
</dbReference>
<keyword evidence="3" id="KW-0804">Transcription</keyword>
<reference evidence="6 7" key="1">
    <citation type="journal article" date="2007" name="Appl. Environ. Microbiol.">
        <title>Rhizobial factors required for stem nodule maturation and maintenance in Sesbania rostrata-Azorhizobium caulinodans ORS571 symbiosis.</title>
        <authorList>
            <person name="Suzuki S."/>
            <person name="Aono T."/>
            <person name="Lee KB."/>
            <person name="Suzuki T."/>
            <person name="Liu CT."/>
            <person name="Miwa H."/>
            <person name="Wakao S."/>
            <person name="Iki T."/>
            <person name="Oyaizu H."/>
        </authorList>
    </citation>
    <scope>NUCLEOTIDE SEQUENCE [LARGE SCALE GENOMIC DNA]</scope>
    <source>
        <strain evidence="7">ATCC 43989 / DSM 5975 / JCM 20966 / LMG 6465 / NBRC 14845 / NCIMB 13405 / ORS 571</strain>
    </source>
</reference>
<evidence type="ECO:0000256" key="1">
    <source>
        <dbReference type="ARBA" id="ARBA00023015"/>
    </source>
</evidence>
<dbReference type="HOGENOM" id="CLU_069356_28_1_5"/>
<dbReference type="Pfam" id="PF00440">
    <property type="entry name" value="TetR_N"/>
    <property type="match status" value="1"/>
</dbReference>
<proteinExistence type="predicted"/>
<evidence type="ECO:0000313" key="6">
    <source>
        <dbReference type="EMBL" id="BAF90200.1"/>
    </source>
</evidence>
<organism evidence="6 7">
    <name type="scientific">Azorhizobium caulinodans (strain ATCC 43989 / DSM 5975 / JCM 20966 / LMG 6465 / NBRC 14845 / NCIMB 13405 / ORS 571)</name>
    <dbReference type="NCBI Taxonomy" id="438753"/>
    <lineage>
        <taxon>Bacteria</taxon>
        <taxon>Pseudomonadati</taxon>
        <taxon>Pseudomonadota</taxon>
        <taxon>Alphaproteobacteria</taxon>
        <taxon>Hyphomicrobiales</taxon>
        <taxon>Xanthobacteraceae</taxon>
        <taxon>Azorhizobium</taxon>
    </lineage>
</organism>
<dbReference type="KEGG" id="azc:AZC_4202"/>
<dbReference type="Proteomes" id="UP000000270">
    <property type="component" value="Chromosome"/>
</dbReference>
<dbReference type="InterPro" id="IPR036271">
    <property type="entry name" value="Tet_transcr_reg_TetR-rel_C_sf"/>
</dbReference>